<evidence type="ECO:0000313" key="3">
    <source>
        <dbReference type="Proteomes" id="UP000215199"/>
    </source>
</evidence>
<reference evidence="3" key="1">
    <citation type="submission" date="2017-07" db="EMBL/GenBank/DDBJ databases">
        <title>Comparative genome mining reveals phylogenetic distribution patterns of secondary metabolites in Amycolatopsis.</title>
        <authorList>
            <person name="Adamek M."/>
            <person name="Alanjary M."/>
            <person name="Sales-Ortells H."/>
            <person name="Goodfellow M."/>
            <person name="Bull A.T."/>
            <person name="Kalinowski J."/>
            <person name="Ziemert N."/>
        </authorList>
    </citation>
    <scope>NUCLEOTIDE SEQUENCE [LARGE SCALE GENOMIC DNA]</scope>
    <source>
        <strain evidence="3">H5</strain>
    </source>
</reference>
<sequence>MNAVVTRSTIGTGHVSCASIGSGPHVHTVTGVGSGEVVLVHRFDRGGGPSGREAARVPSAPMAVRVRAPG</sequence>
<evidence type="ECO:0000256" key="1">
    <source>
        <dbReference type="SAM" id="MobiDB-lite"/>
    </source>
</evidence>
<name>A0A229SQ33_9PSEU</name>
<gene>
    <name evidence="2" type="ORF">CF165_40325</name>
</gene>
<comment type="caution">
    <text evidence="2">The sequence shown here is derived from an EMBL/GenBank/DDBJ whole genome shotgun (WGS) entry which is preliminary data.</text>
</comment>
<keyword evidence="3" id="KW-1185">Reference proteome</keyword>
<dbReference type="AlphaFoldDB" id="A0A229SQ33"/>
<proteinExistence type="predicted"/>
<feature type="region of interest" description="Disordered" evidence="1">
    <location>
        <begin position="45"/>
        <end position="70"/>
    </location>
</feature>
<protein>
    <submittedName>
        <fullName evidence="2">Uncharacterized protein</fullName>
    </submittedName>
</protein>
<dbReference type="EMBL" id="NMUL01000052">
    <property type="protein sequence ID" value="OXM60932.1"/>
    <property type="molecule type" value="Genomic_DNA"/>
</dbReference>
<evidence type="ECO:0000313" key="2">
    <source>
        <dbReference type="EMBL" id="OXM60932.1"/>
    </source>
</evidence>
<dbReference type="Proteomes" id="UP000215199">
    <property type="component" value="Unassembled WGS sequence"/>
</dbReference>
<accession>A0A229SQ33</accession>
<organism evidence="2 3">
    <name type="scientific">Amycolatopsis vastitatis</name>
    <dbReference type="NCBI Taxonomy" id="1905142"/>
    <lineage>
        <taxon>Bacteria</taxon>
        <taxon>Bacillati</taxon>
        <taxon>Actinomycetota</taxon>
        <taxon>Actinomycetes</taxon>
        <taxon>Pseudonocardiales</taxon>
        <taxon>Pseudonocardiaceae</taxon>
        <taxon>Amycolatopsis</taxon>
    </lineage>
</organism>